<evidence type="ECO:0000256" key="10">
    <source>
        <dbReference type="SAM" id="MobiDB-lite"/>
    </source>
</evidence>
<evidence type="ECO:0000256" key="1">
    <source>
        <dbReference type="ARBA" id="ARBA00004651"/>
    </source>
</evidence>
<keyword evidence="6" id="KW-0297">G-protein coupled receptor</keyword>
<dbReference type="SUPFAM" id="SSF81321">
    <property type="entry name" value="Family A G protein-coupled receptor-like"/>
    <property type="match status" value="1"/>
</dbReference>
<keyword evidence="4 11" id="KW-0812">Transmembrane</keyword>
<dbReference type="PROSITE" id="PS50262">
    <property type="entry name" value="G_PROTEIN_RECEP_F1_2"/>
    <property type="match status" value="1"/>
</dbReference>
<dbReference type="EMBL" id="VVIM01000011">
    <property type="protein sequence ID" value="KAB0791024.1"/>
    <property type="molecule type" value="Genomic_DNA"/>
</dbReference>
<feature type="transmembrane region" description="Helical" evidence="11">
    <location>
        <begin position="12"/>
        <end position="33"/>
    </location>
</feature>
<keyword evidence="3" id="KW-1003">Cell membrane</keyword>
<accession>A0A5N4A118</accession>
<feature type="transmembrane region" description="Helical" evidence="11">
    <location>
        <begin position="154"/>
        <end position="174"/>
    </location>
</feature>
<dbReference type="InParanoid" id="A0A5N4A118"/>
<dbReference type="PANTHER" id="PTHR22752">
    <property type="entry name" value="G PROTEIN-COUPLED RECEPTOR"/>
    <property type="match status" value="1"/>
</dbReference>
<dbReference type="InterPro" id="IPR017452">
    <property type="entry name" value="GPCR_Rhodpsn_7TM"/>
</dbReference>
<evidence type="ECO:0000256" key="11">
    <source>
        <dbReference type="SAM" id="Phobius"/>
    </source>
</evidence>
<evidence type="ECO:0000313" key="14">
    <source>
        <dbReference type="Proteomes" id="UP000327044"/>
    </source>
</evidence>
<dbReference type="PANTHER" id="PTHR22752:SF1">
    <property type="entry name" value="G-PROTEIN COUPLED RECEPTOR 176"/>
    <property type="match status" value="1"/>
</dbReference>
<evidence type="ECO:0000256" key="3">
    <source>
        <dbReference type="ARBA" id="ARBA00022475"/>
    </source>
</evidence>
<dbReference type="OrthoDB" id="5980076at2759"/>
<dbReference type="CDD" id="cd00637">
    <property type="entry name" value="7tm_classA_rhodopsin-like"/>
    <property type="match status" value="1"/>
</dbReference>
<dbReference type="SMART" id="SM01381">
    <property type="entry name" value="7TM_GPCR_Srsx"/>
    <property type="match status" value="1"/>
</dbReference>
<gene>
    <name evidence="13" type="ORF">PPYR_02824</name>
</gene>
<dbReference type="FunCoup" id="A0A5N4A118">
    <property type="interactions" value="79"/>
</dbReference>
<comment type="similarity">
    <text evidence="2">Belongs to the G-protein coupled receptor 1 family.</text>
</comment>
<feature type="transmembrane region" description="Helical" evidence="11">
    <location>
        <begin position="45"/>
        <end position="65"/>
    </location>
</feature>
<dbReference type="PRINTS" id="PR00237">
    <property type="entry name" value="GPCRRHODOPSN"/>
</dbReference>
<feature type="domain" description="G-protein coupled receptors family 1 profile" evidence="12">
    <location>
        <begin position="24"/>
        <end position="369"/>
    </location>
</feature>
<feature type="transmembrane region" description="Helical" evidence="11">
    <location>
        <begin position="349"/>
        <end position="371"/>
    </location>
</feature>
<keyword evidence="8" id="KW-0675">Receptor</keyword>
<evidence type="ECO:0000256" key="8">
    <source>
        <dbReference type="ARBA" id="ARBA00023170"/>
    </source>
</evidence>
<dbReference type="InterPro" id="IPR000276">
    <property type="entry name" value="GPCR_Rhodpsn"/>
</dbReference>
<evidence type="ECO:0000256" key="2">
    <source>
        <dbReference type="ARBA" id="ARBA00010663"/>
    </source>
</evidence>
<dbReference type="GO" id="GO:0004930">
    <property type="term" value="F:G protein-coupled receptor activity"/>
    <property type="evidence" value="ECO:0007669"/>
    <property type="project" value="UniProtKB-KW"/>
</dbReference>
<dbReference type="GO" id="GO:0005886">
    <property type="term" value="C:plasma membrane"/>
    <property type="evidence" value="ECO:0007669"/>
    <property type="project" value="UniProtKB-SubCell"/>
</dbReference>
<evidence type="ECO:0000259" key="12">
    <source>
        <dbReference type="PROSITE" id="PS50262"/>
    </source>
</evidence>
<keyword evidence="5 11" id="KW-1133">Transmembrane helix</keyword>
<feature type="transmembrane region" description="Helical" evidence="11">
    <location>
        <begin position="111"/>
        <end position="133"/>
    </location>
</feature>
<evidence type="ECO:0000256" key="6">
    <source>
        <dbReference type="ARBA" id="ARBA00023040"/>
    </source>
</evidence>
<feature type="region of interest" description="Disordered" evidence="10">
    <location>
        <begin position="236"/>
        <end position="261"/>
    </location>
</feature>
<evidence type="ECO:0000256" key="9">
    <source>
        <dbReference type="ARBA" id="ARBA00023224"/>
    </source>
</evidence>
<protein>
    <recommendedName>
        <fullName evidence="12">G-protein coupled receptors family 1 profile domain-containing protein</fullName>
    </recommendedName>
</protein>
<dbReference type="Proteomes" id="UP000327044">
    <property type="component" value="Unassembled WGS sequence"/>
</dbReference>
<evidence type="ECO:0000256" key="4">
    <source>
        <dbReference type="ARBA" id="ARBA00022692"/>
    </source>
</evidence>
<comment type="subcellular location">
    <subcellularLocation>
        <location evidence="1">Cell membrane</location>
        <topology evidence="1">Multi-pass membrane protein</topology>
    </subcellularLocation>
</comment>
<evidence type="ECO:0000256" key="5">
    <source>
        <dbReference type="ARBA" id="ARBA00022989"/>
    </source>
</evidence>
<keyword evidence="9" id="KW-0807">Transducer</keyword>
<keyword evidence="14" id="KW-1185">Reference proteome</keyword>
<feature type="transmembrane region" description="Helical" evidence="11">
    <location>
        <begin position="316"/>
        <end position="337"/>
    </location>
</feature>
<organism evidence="13 14">
    <name type="scientific">Photinus pyralis</name>
    <name type="common">Common eastern firefly</name>
    <name type="synonym">Lampyris pyralis</name>
    <dbReference type="NCBI Taxonomy" id="7054"/>
    <lineage>
        <taxon>Eukaryota</taxon>
        <taxon>Metazoa</taxon>
        <taxon>Ecdysozoa</taxon>
        <taxon>Arthropoda</taxon>
        <taxon>Hexapoda</taxon>
        <taxon>Insecta</taxon>
        <taxon>Pterygota</taxon>
        <taxon>Neoptera</taxon>
        <taxon>Endopterygota</taxon>
        <taxon>Coleoptera</taxon>
        <taxon>Polyphaga</taxon>
        <taxon>Elateriformia</taxon>
        <taxon>Elateroidea</taxon>
        <taxon>Lampyridae</taxon>
        <taxon>Lampyrinae</taxon>
        <taxon>Photinus</taxon>
    </lineage>
</organism>
<proteinExistence type="inferred from homology"/>
<dbReference type="AlphaFoldDB" id="A0A5N4A118"/>
<sequence>MDLQSQHWVVTAALVTSSVIALVANFLLLLVFCRRRGLRTVSNRFTINLLITNLLSSVLLIPLLIVDQTSLQEPAVLVKEIIEEAVDESRLVINEKLEMDIVGAPNNTLCYVAQSTVGFVCTASILSVLLIGVDQYFAVIHSLRYHSYIDKVRSTVLIMSAWFVAIFFAILSGLSQNASNLWQFCSRRSTDEDYIKLLNSVYAVVYFLAVVLAPFLAICAIYVCIYSAAHNSSERMRQSTKGPPVKAPSESRLDLAQDSPSLQRVRSAPIISNLVDNPNNVKRSVSERVGFISHLKHRLSNASVFRYREETRAAKISILVIFMVLVCYIPYGLAVVLNSYIINITTPQSYNYAAVVLLMLSNVVSPFLFAYRNRRIRRELLKLLGLVRAKKIANIPIETPRRRTSDDCKLVEAPTIQPFLANTIPEVIITCKVENDKSEKSILKRVCSGKKWPNYKKCNFITVPPSCYQTESARGSFSSASTQVSTDD</sequence>
<reference evidence="13 14" key="1">
    <citation type="journal article" date="2018" name="Elife">
        <title>Firefly genomes illuminate parallel origins of bioluminescence in beetles.</title>
        <authorList>
            <person name="Fallon T.R."/>
            <person name="Lower S.E."/>
            <person name="Chang C.H."/>
            <person name="Bessho-Uehara M."/>
            <person name="Martin G.J."/>
            <person name="Bewick A.J."/>
            <person name="Behringer M."/>
            <person name="Debat H.J."/>
            <person name="Wong I."/>
            <person name="Day J.C."/>
            <person name="Suvorov A."/>
            <person name="Silva C.J."/>
            <person name="Stanger-Hall K.F."/>
            <person name="Hall D.W."/>
            <person name="Schmitz R.J."/>
            <person name="Nelson D.R."/>
            <person name="Lewis S.M."/>
            <person name="Shigenobu S."/>
            <person name="Bybee S.M."/>
            <person name="Larracuente A.M."/>
            <person name="Oba Y."/>
            <person name="Weng J.K."/>
        </authorList>
    </citation>
    <scope>NUCLEOTIDE SEQUENCE [LARGE SCALE GENOMIC DNA]</scope>
    <source>
        <strain evidence="13">1611_PpyrPB1</strain>
        <tissue evidence="13">Whole body</tissue>
    </source>
</reference>
<feature type="transmembrane region" description="Helical" evidence="11">
    <location>
        <begin position="203"/>
        <end position="229"/>
    </location>
</feature>
<evidence type="ECO:0000313" key="13">
    <source>
        <dbReference type="EMBL" id="KAB0791024.1"/>
    </source>
</evidence>
<comment type="caution">
    <text evidence="13">The sequence shown here is derived from an EMBL/GenBank/DDBJ whole genome shotgun (WGS) entry which is preliminary data.</text>
</comment>
<dbReference type="Gene3D" id="1.20.1070.10">
    <property type="entry name" value="Rhodopsin 7-helix transmembrane proteins"/>
    <property type="match status" value="1"/>
</dbReference>
<dbReference type="Pfam" id="PF00001">
    <property type="entry name" value="7tm_1"/>
    <property type="match status" value="1"/>
</dbReference>
<evidence type="ECO:0000256" key="7">
    <source>
        <dbReference type="ARBA" id="ARBA00023136"/>
    </source>
</evidence>
<keyword evidence="7 11" id="KW-0472">Membrane</keyword>
<name>A0A5N4A118_PHOPY</name>